<keyword evidence="2 13" id="KW-0963">Cytoplasm</keyword>
<dbReference type="InterPro" id="IPR014729">
    <property type="entry name" value="Rossmann-like_a/b/a_fold"/>
</dbReference>
<dbReference type="NCBIfam" id="NF007972">
    <property type="entry name" value="PRK10696.1"/>
    <property type="match status" value="1"/>
</dbReference>
<evidence type="ECO:0000256" key="4">
    <source>
        <dbReference type="ARBA" id="ARBA00022679"/>
    </source>
</evidence>
<comment type="function">
    <text evidence="13">Catalyzes the ATP-dependent 2-thiolation of cytidine in position 32 of tRNA, to form 2-thiocytidine (s(2)C32). The sulfur atoms are provided by the cysteine/cysteine desulfurase (IscS) system.</text>
</comment>
<evidence type="ECO:0000259" key="15">
    <source>
        <dbReference type="Pfam" id="PF01171"/>
    </source>
</evidence>
<dbReference type="Proteomes" id="UP000218022">
    <property type="component" value="Unassembled WGS sequence"/>
</dbReference>
<feature type="region of interest" description="Disordered" evidence="14">
    <location>
        <begin position="1"/>
        <end position="25"/>
    </location>
</feature>
<comment type="cofactor">
    <cofactor evidence="13">
        <name>Mg(2+)</name>
        <dbReference type="ChEBI" id="CHEBI:18420"/>
    </cofactor>
</comment>
<proteinExistence type="inferred from homology"/>
<name>A0A2A4F162_9BURK</name>
<evidence type="ECO:0000256" key="5">
    <source>
        <dbReference type="ARBA" id="ARBA00022694"/>
    </source>
</evidence>
<dbReference type="GO" id="GO:0005737">
    <property type="term" value="C:cytoplasm"/>
    <property type="evidence" value="ECO:0007669"/>
    <property type="project" value="UniProtKB-SubCell"/>
</dbReference>
<keyword evidence="8 13" id="KW-0067">ATP-binding</keyword>
<dbReference type="GO" id="GO:0016783">
    <property type="term" value="F:sulfurtransferase activity"/>
    <property type="evidence" value="ECO:0007669"/>
    <property type="project" value="UniProtKB-UniRule"/>
</dbReference>
<dbReference type="AlphaFoldDB" id="A0A2A4F162"/>
<feature type="domain" description="tRNA(Ile)-lysidine/2-thiocytidine synthase N-terminal" evidence="15">
    <location>
        <begin position="63"/>
        <end position="226"/>
    </location>
</feature>
<keyword evidence="6 13" id="KW-0479">Metal-binding</keyword>
<comment type="similarity">
    <text evidence="13">Belongs to the TtcA family.</text>
</comment>
<dbReference type="GO" id="GO:0000049">
    <property type="term" value="F:tRNA binding"/>
    <property type="evidence" value="ECO:0007669"/>
    <property type="project" value="UniProtKB-KW"/>
</dbReference>
<keyword evidence="3 13" id="KW-0820">tRNA-binding</keyword>
<comment type="miscellaneous">
    <text evidence="13">The thiolation reaction likely consists of two steps: a first activation step by ATP to form an adenylated intermediate of the target base of tRNA, and a second nucleophilic substitution step of the sulfur (S) atom supplied by the hydrosulfide attached to the Fe-S cluster.</text>
</comment>
<feature type="binding site" evidence="13">
    <location>
        <position position="144"/>
    </location>
    <ligand>
        <name>[4Fe-4S] cluster</name>
        <dbReference type="ChEBI" id="CHEBI:49883"/>
    </ligand>
</feature>
<evidence type="ECO:0000256" key="12">
    <source>
        <dbReference type="ARBA" id="ARBA00023014"/>
    </source>
</evidence>
<dbReference type="GO" id="GO:0000287">
    <property type="term" value="F:magnesium ion binding"/>
    <property type="evidence" value="ECO:0007669"/>
    <property type="project" value="UniProtKB-UniRule"/>
</dbReference>
<evidence type="ECO:0000256" key="13">
    <source>
        <dbReference type="HAMAP-Rule" id="MF_01850"/>
    </source>
</evidence>
<evidence type="ECO:0000313" key="17">
    <source>
        <dbReference type="Proteomes" id="UP000218022"/>
    </source>
</evidence>
<dbReference type="PANTHER" id="PTHR43686:SF1">
    <property type="entry name" value="AMINOTRAN_5 DOMAIN-CONTAINING PROTEIN"/>
    <property type="match status" value="1"/>
</dbReference>
<keyword evidence="9 13" id="KW-0460">Magnesium</keyword>
<accession>A0A2A4F162</accession>
<dbReference type="GO" id="GO:0005524">
    <property type="term" value="F:ATP binding"/>
    <property type="evidence" value="ECO:0007669"/>
    <property type="project" value="UniProtKB-UniRule"/>
</dbReference>
<dbReference type="Pfam" id="PF01171">
    <property type="entry name" value="ATP_bind_3"/>
    <property type="match status" value="1"/>
</dbReference>
<keyword evidence="5 13" id="KW-0819">tRNA processing</keyword>
<evidence type="ECO:0000256" key="8">
    <source>
        <dbReference type="ARBA" id="ARBA00022840"/>
    </source>
</evidence>
<feature type="binding site" evidence="13">
    <location>
        <position position="147"/>
    </location>
    <ligand>
        <name>[4Fe-4S] cluster</name>
        <dbReference type="ChEBI" id="CHEBI:49883"/>
    </ligand>
</feature>
<evidence type="ECO:0000256" key="14">
    <source>
        <dbReference type="SAM" id="MobiDB-lite"/>
    </source>
</evidence>
<comment type="subcellular location">
    <subcellularLocation>
        <location evidence="13">Cytoplasm</location>
    </subcellularLocation>
</comment>
<feature type="binding site" evidence="13">
    <location>
        <position position="235"/>
    </location>
    <ligand>
        <name>[4Fe-4S] cluster</name>
        <dbReference type="ChEBI" id="CHEBI:49883"/>
    </ligand>
</feature>
<comment type="cofactor">
    <cofactor evidence="13">
        <name>[4Fe-4S] cluster</name>
        <dbReference type="ChEBI" id="CHEBI:49883"/>
    </cofactor>
    <text evidence="13">Binds 1 [4Fe-4S] cluster per subunit. The cluster is chelated by three Cys residues, the fourth Fe has a free coordination site that may bind a sulfur atom transferred from the persulfide of IscS.</text>
</comment>
<dbReference type="EC" id="2.8.1.-" evidence="13"/>
<keyword evidence="11 13" id="KW-0408">Iron</keyword>
<comment type="subunit">
    <text evidence="13">Homodimer.</text>
</comment>
<dbReference type="GO" id="GO:0034227">
    <property type="term" value="P:tRNA thio-modification"/>
    <property type="evidence" value="ECO:0007669"/>
    <property type="project" value="UniProtKB-UniRule"/>
</dbReference>
<evidence type="ECO:0000256" key="1">
    <source>
        <dbReference type="ARBA" id="ARBA00022485"/>
    </source>
</evidence>
<evidence type="ECO:0000256" key="3">
    <source>
        <dbReference type="ARBA" id="ARBA00022555"/>
    </source>
</evidence>
<dbReference type="HAMAP" id="MF_01850">
    <property type="entry name" value="TtcA"/>
    <property type="match status" value="1"/>
</dbReference>
<feature type="compositionally biased region" description="Basic and acidic residues" evidence="14">
    <location>
        <begin position="1"/>
        <end position="10"/>
    </location>
</feature>
<comment type="pathway">
    <text evidence="13">tRNA modification.</text>
</comment>
<reference evidence="16 17" key="1">
    <citation type="submission" date="2017-01" db="EMBL/GenBank/DDBJ databases">
        <title>Whole-Genome Shotgun Sequencing of Two beta-Proteobacterial Species in Search of the Bulgecin Biosynthetic Cluster.</title>
        <authorList>
            <person name="Horsman M.E."/>
            <person name="Marous D.R."/>
            <person name="Li R."/>
            <person name="Oliver R.A."/>
            <person name="Byun B."/>
            <person name="Emrich S.J."/>
            <person name="Boggess B."/>
            <person name="Townsend C.A."/>
            <person name="Mobashery S."/>
        </authorList>
    </citation>
    <scope>NUCLEOTIDE SEQUENCE [LARGE SCALE GENOMIC DNA]</scope>
    <source>
        <strain evidence="16 17">ATCC 31363</strain>
    </source>
</reference>
<evidence type="ECO:0000256" key="2">
    <source>
        <dbReference type="ARBA" id="ARBA00022490"/>
    </source>
</evidence>
<organism evidence="16 17">
    <name type="scientific">Paraburkholderia acidicola</name>
    <dbReference type="NCBI Taxonomy" id="1912599"/>
    <lineage>
        <taxon>Bacteria</taxon>
        <taxon>Pseudomonadati</taxon>
        <taxon>Pseudomonadota</taxon>
        <taxon>Betaproteobacteria</taxon>
        <taxon>Burkholderiales</taxon>
        <taxon>Burkholderiaceae</taxon>
        <taxon>Paraburkholderia</taxon>
    </lineage>
</organism>
<dbReference type="PANTHER" id="PTHR43686">
    <property type="entry name" value="SULFURTRANSFERASE-RELATED"/>
    <property type="match status" value="1"/>
</dbReference>
<keyword evidence="7 13" id="KW-0547">Nucleotide-binding</keyword>
<dbReference type="SUPFAM" id="SSF52402">
    <property type="entry name" value="Adenine nucleotide alpha hydrolases-like"/>
    <property type="match status" value="1"/>
</dbReference>
<protein>
    <recommendedName>
        <fullName evidence="13">tRNA-cytidine(32) 2-sulfurtransferase</fullName>
        <ecNumber evidence="13">2.8.1.-</ecNumber>
    </recommendedName>
    <alternativeName>
        <fullName evidence="13">Two-thiocytidine biosynthesis protein A</fullName>
    </alternativeName>
    <alternativeName>
        <fullName evidence="13">tRNA 2-thiocytidine biosynthesis protein TtcA</fullName>
    </alternativeName>
</protein>
<comment type="caution">
    <text evidence="16">The sequence shown here is derived from an EMBL/GenBank/DDBJ whole genome shotgun (WGS) entry which is preliminary data.</text>
</comment>
<dbReference type="InterPro" id="IPR011063">
    <property type="entry name" value="TilS/TtcA_N"/>
</dbReference>
<keyword evidence="10 13" id="KW-0694">RNA-binding</keyword>
<dbReference type="GO" id="GO:0051539">
    <property type="term" value="F:4 iron, 4 sulfur cluster binding"/>
    <property type="evidence" value="ECO:0007669"/>
    <property type="project" value="UniProtKB-UniRule"/>
</dbReference>
<gene>
    <name evidence="13" type="primary">ttcA</name>
    <name evidence="16" type="ORF">BWP39_17865</name>
</gene>
<keyword evidence="1 13" id="KW-0004">4Fe-4S</keyword>
<evidence type="ECO:0000313" key="16">
    <source>
        <dbReference type="EMBL" id="PCE26388.1"/>
    </source>
</evidence>
<dbReference type="EMBL" id="MTZV01000004">
    <property type="protein sequence ID" value="PCE26388.1"/>
    <property type="molecule type" value="Genomic_DNA"/>
</dbReference>
<sequence length="330" mass="36641">MAGLAEHDTVAGEATATAQADARPVLTRREQKEAYENNKLFKRLARLVGQAVGDYNMIEEGDKVMVCLSGGKDSYAMLDVLMRLRERAPIHFDIVAVNLDQKQPGFPEHVLPEYLSKLDIPFHIENQDTYSIVKRLVPEGKTTCSLCSRLRRGILYRVAGELGATKIALGHHRDDILQTLLLNLFYGGKLKGMPPKLQSDDGKNIVIRPLAYVKETDLEKYAELREFPIIPCNLCGSQPNLKRAEMKALVRDWEKRFPGRVENMFNALSNVVPSHLMDHTLFPFAGLRATGEADPHGDIAFDEDPCSTATTTGAGPNGAQPISIVQFDDL</sequence>
<evidence type="ECO:0000256" key="6">
    <source>
        <dbReference type="ARBA" id="ARBA00022723"/>
    </source>
</evidence>
<dbReference type="Gene3D" id="3.40.50.620">
    <property type="entry name" value="HUPs"/>
    <property type="match status" value="1"/>
</dbReference>
<dbReference type="InterPro" id="IPR012089">
    <property type="entry name" value="tRNA_Cyd_32_2_STrfase"/>
</dbReference>
<evidence type="ECO:0000256" key="9">
    <source>
        <dbReference type="ARBA" id="ARBA00022842"/>
    </source>
</evidence>
<evidence type="ECO:0000256" key="11">
    <source>
        <dbReference type="ARBA" id="ARBA00023004"/>
    </source>
</evidence>
<dbReference type="CDD" id="cd24138">
    <property type="entry name" value="TtcA-like"/>
    <property type="match status" value="1"/>
</dbReference>
<feature type="compositionally biased region" description="Low complexity" evidence="14">
    <location>
        <begin position="11"/>
        <end position="22"/>
    </location>
</feature>
<comment type="catalytic activity">
    <reaction evidence="13">
        <text>cytidine(32) in tRNA + S-sulfanyl-L-cysteinyl-[cysteine desulfurase] + AH2 + ATP = 2-thiocytidine(32) in tRNA + L-cysteinyl-[cysteine desulfurase] + A + AMP + diphosphate + H(+)</text>
        <dbReference type="Rhea" id="RHEA:57048"/>
        <dbReference type="Rhea" id="RHEA-COMP:10288"/>
        <dbReference type="Rhea" id="RHEA-COMP:12157"/>
        <dbReference type="Rhea" id="RHEA-COMP:12158"/>
        <dbReference type="Rhea" id="RHEA-COMP:14821"/>
        <dbReference type="ChEBI" id="CHEBI:13193"/>
        <dbReference type="ChEBI" id="CHEBI:15378"/>
        <dbReference type="ChEBI" id="CHEBI:17499"/>
        <dbReference type="ChEBI" id="CHEBI:29950"/>
        <dbReference type="ChEBI" id="CHEBI:30616"/>
        <dbReference type="ChEBI" id="CHEBI:33019"/>
        <dbReference type="ChEBI" id="CHEBI:61963"/>
        <dbReference type="ChEBI" id="CHEBI:82748"/>
        <dbReference type="ChEBI" id="CHEBI:141453"/>
        <dbReference type="ChEBI" id="CHEBI:456215"/>
    </reaction>
</comment>
<feature type="short sequence motif" description="PP-loop motif" evidence="13">
    <location>
        <begin position="69"/>
        <end position="74"/>
    </location>
</feature>
<keyword evidence="4 13" id="KW-0808">Transferase</keyword>
<keyword evidence="12 13" id="KW-0411">Iron-sulfur</keyword>
<evidence type="ECO:0000256" key="7">
    <source>
        <dbReference type="ARBA" id="ARBA00022741"/>
    </source>
</evidence>
<evidence type="ECO:0000256" key="10">
    <source>
        <dbReference type="ARBA" id="ARBA00022884"/>
    </source>
</evidence>